<reference evidence="3" key="1">
    <citation type="journal article" date="2019" name="Int. J. Syst. Evol. Microbiol.">
        <title>The Global Catalogue of Microorganisms (GCM) 10K type strain sequencing project: providing services to taxonomists for standard genome sequencing and annotation.</title>
        <authorList>
            <consortium name="The Broad Institute Genomics Platform"/>
            <consortium name="The Broad Institute Genome Sequencing Center for Infectious Disease"/>
            <person name="Wu L."/>
            <person name="Ma J."/>
        </authorList>
    </citation>
    <scope>NUCLEOTIDE SEQUENCE [LARGE SCALE GENOMIC DNA]</scope>
    <source>
        <strain evidence="3">CCM 7282</strain>
    </source>
</reference>
<dbReference type="EMBL" id="BMCJ01000001">
    <property type="protein sequence ID" value="GGC76010.1"/>
    <property type="molecule type" value="Genomic_DNA"/>
</dbReference>
<proteinExistence type="predicted"/>
<sequence>MKGTGAIIYVICDWLVRLALLNILWIGFSLLGAGILGFFPASVAGAALLNEWLSGQRPAPLSFYWNMYKRTFTAANAIFIPALLIFVVLLLNTYASLRFDGVWFYVFVSSTLFLSGGAAFILLLSLLPLSQGEKAITAVKRALHLLMYYPGRVVMMVIGMVFLGLCIRLVPGILPLYSINIVLGLVIYLFSFYKNSPKPA</sequence>
<name>A0ABQ1NFW3_9BACI</name>
<dbReference type="Proteomes" id="UP000619534">
    <property type="component" value="Unassembled WGS sequence"/>
</dbReference>
<comment type="caution">
    <text evidence="2">The sequence shown here is derived from an EMBL/GenBank/DDBJ whole genome shotgun (WGS) entry which is preliminary data.</text>
</comment>
<evidence type="ECO:0000313" key="2">
    <source>
        <dbReference type="EMBL" id="GGC76010.1"/>
    </source>
</evidence>
<dbReference type="Pfam" id="PF04854">
    <property type="entry name" value="DUF624"/>
    <property type="match status" value="1"/>
</dbReference>
<feature type="transmembrane region" description="Helical" evidence="1">
    <location>
        <begin position="74"/>
        <end position="97"/>
    </location>
</feature>
<dbReference type="RefSeq" id="WP_062444707.1">
    <property type="nucleotide sequence ID" value="NZ_BMCJ01000001.1"/>
</dbReference>
<organism evidence="2 3">
    <name type="scientific">Thalassobacillus devorans</name>
    <dbReference type="NCBI Taxonomy" id="279813"/>
    <lineage>
        <taxon>Bacteria</taxon>
        <taxon>Bacillati</taxon>
        <taxon>Bacillota</taxon>
        <taxon>Bacilli</taxon>
        <taxon>Bacillales</taxon>
        <taxon>Bacillaceae</taxon>
        <taxon>Thalassobacillus</taxon>
    </lineage>
</organism>
<keyword evidence="3" id="KW-1185">Reference proteome</keyword>
<keyword evidence="1" id="KW-1133">Transmembrane helix</keyword>
<evidence type="ECO:0000256" key="1">
    <source>
        <dbReference type="SAM" id="Phobius"/>
    </source>
</evidence>
<feature type="transmembrane region" description="Helical" evidence="1">
    <location>
        <begin position="176"/>
        <end position="193"/>
    </location>
</feature>
<protein>
    <submittedName>
        <fullName evidence="2">Membrane protein</fullName>
    </submittedName>
</protein>
<gene>
    <name evidence="2" type="ORF">GCM10007216_03200</name>
</gene>
<feature type="transmembrane region" description="Helical" evidence="1">
    <location>
        <begin position="149"/>
        <end position="170"/>
    </location>
</feature>
<feature type="transmembrane region" description="Helical" evidence="1">
    <location>
        <begin position="103"/>
        <end position="129"/>
    </location>
</feature>
<evidence type="ECO:0000313" key="3">
    <source>
        <dbReference type="Proteomes" id="UP000619534"/>
    </source>
</evidence>
<accession>A0ABQ1NFW3</accession>
<keyword evidence="1" id="KW-0472">Membrane</keyword>
<keyword evidence="1" id="KW-0812">Transmembrane</keyword>
<dbReference type="InterPro" id="IPR006938">
    <property type="entry name" value="DUF624"/>
</dbReference>